<keyword evidence="3" id="KW-1185">Reference proteome</keyword>
<dbReference type="AlphaFoldDB" id="A0A5C5ZKB3"/>
<comment type="caution">
    <text evidence="2">The sequence shown here is derived from an EMBL/GenBank/DDBJ whole genome shotgun (WGS) entry which is preliminary data.</text>
</comment>
<dbReference type="Pfam" id="PF13202">
    <property type="entry name" value="EF-hand_5"/>
    <property type="match status" value="2"/>
</dbReference>
<reference evidence="2 3" key="1">
    <citation type="submission" date="2019-02" db="EMBL/GenBank/DDBJ databases">
        <title>Deep-cultivation of Planctomycetes and their phenomic and genomic characterization uncovers novel biology.</title>
        <authorList>
            <person name="Wiegand S."/>
            <person name="Jogler M."/>
            <person name="Boedeker C."/>
            <person name="Pinto D."/>
            <person name="Vollmers J."/>
            <person name="Rivas-Marin E."/>
            <person name="Kohn T."/>
            <person name="Peeters S.H."/>
            <person name="Heuer A."/>
            <person name="Rast P."/>
            <person name="Oberbeckmann S."/>
            <person name="Bunk B."/>
            <person name="Jeske O."/>
            <person name="Meyerdierks A."/>
            <person name="Storesund J.E."/>
            <person name="Kallscheuer N."/>
            <person name="Luecker S."/>
            <person name="Lage O.M."/>
            <person name="Pohl T."/>
            <person name="Merkel B.J."/>
            <person name="Hornburger P."/>
            <person name="Mueller R.-W."/>
            <person name="Bruemmer F."/>
            <person name="Labrenz M."/>
            <person name="Spormann A.M."/>
            <person name="Op Den Camp H."/>
            <person name="Overmann J."/>
            <person name="Amann R."/>
            <person name="Jetten M.S.M."/>
            <person name="Mascher T."/>
            <person name="Medema M.H."/>
            <person name="Devos D.P."/>
            <person name="Kaster A.-K."/>
            <person name="Ovreas L."/>
            <person name="Rohde M."/>
            <person name="Galperin M.Y."/>
            <person name="Jogler C."/>
        </authorList>
    </citation>
    <scope>NUCLEOTIDE SEQUENCE [LARGE SCALE GENOMIC DNA]</scope>
    <source>
        <strain evidence="2 3">Mal64</strain>
    </source>
</reference>
<proteinExistence type="predicted"/>
<dbReference type="PROSITE" id="PS00018">
    <property type="entry name" value="EF_HAND_1"/>
    <property type="match status" value="1"/>
</dbReference>
<dbReference type="OrthoDB" id="273510at2"/>
<dbReference type="SUPFAM" id="SSF47473">
    <property type="entry name" value="EF-hand"/>
    <property type="match status" value="1"/>
</dbReference>
<dbReference type="InterPro" id="IPR002048">
    <property type="entry name" value="EF_hand_dom"/>
</dbReference>
<dbReference type="PROSITE" id="PS50222">
    <property type="entry name" value="EF_HAND_2"/>
    <property type="match status" value="1"/>
</dbReference>
<sequence length="220" mass="23622">MRIVFNRRTWRRVLAAAGLSLIVSTGCSNRPAAIRPPSINASQAGRLAMEEYDTDGDGFVGGDELKSAPGLNAAIESLDTDGDGKVSADEVAERVKKWQSFGVGLTSVRYSVTIDGQPLPDADVTFDPEAFLGDEILVAKGKTNRRGLGSASIPRDMRPTEDSPPGLAYGLYKVRISKIVNGQEMIPSRYNEETILGQQVSIDNTATSRGTGITFDLESK</sequence>
<evidence type="ECO:0000313" key="3">
    <source>
        <dbReference type="Proteomes" id="UP000315440"/>
    </source>
</evidence>
<evidence type="ECO:0000259" key="1">
    <source>
        <dbReference type="PROSITE" id="PS50222"/>
    </source>
</evidence>
<name>A0A5C5ZKB3_9BACT</name>
<dbReference type="EMBL" id="SJPQ01000003">
    <property type="protein sequence ID" value="TWT87221.1"/>
    <property type="molecule type" value="Genomic_DNA"/>
</dbReference>
<dbReference type="InterPro" id="IPR018247">
    <property type="entry name" value="EF_Hand_1_Ca_BS"/>
</dbReference>
<dbReference type="InterPro" id="IPR011992">
    <property type="entry name" value="EF-hand-dom_pair"/>
</dbReference>
<accession>A0A5C5ZKB3</accession>
<dbReference type="RefSeq" id="WP_146401176.1">
    <property type="nucleotide sequence ID" value="NZ_SJPQ01000003.1"/>
</dbReference>
<feature type="domain" description="EF-hand" evidence="1">
    <location>
        <begin position="66"/>
        <end position="101"/>
    </location>
</feature>
<organism evidence="2 3">
    <name type="scientific">Pseudobythopirellula maris</name>
    <dbReference type="NCBI Taxonomy" id="2527991"/>
    <lineage>
        <taxon>Bacteria</taxon>
        <taxon>Pseudomonadati</taxon>
        <taxon>Planctomycetota</taxon>
        <taxon>Planctomycetia</taxon>
        <taxon>Pirellulales</taxon>
        <taxon>Lacipirellulaceae</taxon>
        <taxon>Pseudobythopirellula</taxon>
    </lineage>
</organism>
<dbReference type="GO" id="GO:0005509">
    <property type="term" value="F:calcium ion binding"/>
    <property type="evidence" value="ECO:0007669"/>
    <property type="project" value="InterPro"/>
</dbReference>
<gene>
    <name evidence="2" type="ORF">Mal64_27590</name>
</gene>
<dbReference type="Proteomes" id="UP000315440">
    <property type="component" value="Unassembled WGS sequence"/>
</dbReference>
<dbReference type="PROSITE" id="PS51257">
    <property type="entry name" value="PROKAR_LIPOPROTEIN"/>
    <property type="match status" value="1"/>
</dbReference>
<dbReference type="CDD" id="cd00051">
    <property type="entry name" value="EFh"/>
    <property type="match status" value="1"/>
</dbReference>
<dbReference type="Gene3D" id="1.10.238.10">
    <property type="entry name" value="EF-hand"/>
    <property type="match status" value="1"/>
</dbReference>
<protein>
    <submittedName>
        <fullName evidence="2">EF hand</fullName>
    </submittedName>
</protein>
<evidence type="ECO:0000313" key="2">
    <source>
        <dbReference type="EMBL" id="TWT87221.1"/>
    </source>
</evidence>